<dbReference type="Gene3D" id="3.30.1540.10">
    <property type="entry name" value="formyl-coa transferase, domain 3"/>
    <property type="match status" value="1"/>
</dbReference>
<dbReference type="OrthoDB" id="9806585at2"/>
<evidence type="ECO:0000313" key="3">
    <source>
        <dbReference type="Proteomes" id="UP000183974"/>
    </source>
</evidence>
<evidence type="ECO:0000256" key="1">
    <source>
        <dbReference type="ARBA" id="ARBA00022679"/>
    </source>
</evidence>
<dbReference type="InterPro" id="IPR050483">
    <property type="entry name" value="CoA-transferase_III_domain"/>
</dbReference>
<dbReference type="InterPro" id="IPR003673">
    <property type="entry name" value="CoA-Trfase_fam_III"/>
</dbReference>
<dbReference type="Pfam" id="PF02515">
    <property type="entry name" value="CoA_transf_3"/>
    <property type="match status" value="1"/>
</dbReference>
<dbReference type="Proteomes" id="UP000183974">
    <property type="component" value="Unassembled WGS sequence"/>
</dbReference>
<evidence type="ECO:0000313" key="2">
    <source>
        <dbReference type="EMBL" id="SHM64805.1"/>
    </source>
</evidence>
<dbReference type="InterPro" id="IPR023606">
    <property type="entry name" value="CoA-Trfase_III_dom_1_sf"/>
</dbReference>
<keyword evidence="3" id="KW-1185">Reference proteome</keyword>
<dbReference type="Gene3D" id="3.40.50.10540">
    <property type="entry name" value="Crotonobetainyl-coa:carnitine coa-transferase, domain 1"/>
    <property type="match status" value="1"/>
</dbReference>
<dbReference type="EMBL" id="FRBR01000028">
    <property type="protein sequence ID" value="SHM64805.1"/>
    <property type="molecule type" value="Genomic_DNA"/>
</dbReference>
<organism evidence="2 3">
    <name type="scientific">Roseovarius pacificus</name>
    <dbReference type="NCBI Taxonomy" id="337701"/>
    <lineage>
        <taxon>Bacteria</taxon>
        <taxon>Pseudomonadati</taxon>
        <taxon>Pseudomonadota</taxon>
        <taxon>Alphaproteobacteria</taxon>
        <taxon>Rhodobacterales</taxon>
        <taxon>Roseobacteraceae</taxon>
        <taxon>Roseovarius</taxon>
    </lineage>
</organism>
<dbReference type="InterPro" id="IPR044855">
    <property type="entry name" value="CoA-Trfase_III_dom3_sf"/>
</dbReference>
<dbReference type="PANTHER" id="PTHR48207:SF3">
    <property type="entry name" value="SUCCINATE--HYDROXYMETHYLGLUTARATE COA-TRANSFERASE"/>
    <property type="match status" value="1"/>
</dbReference>
<dbReference type="GO" id="GO:0008410">
    <property type="term" value="F:CoA-transferase activity"/>
    <property type="evidence" value="ECO:0007669"/>
    <property type="project" value="TreeGrafter"/>
</dbReference>
<sequence length="414" mass="44025">MTAKADEPLSQRAPEASGLSGIRVLDLGRYIAAPYCAALLADQGAEVIRIEPPEGAPDRDVMPIGMEGRGALYMQVNRNKKSLALDITADEGRRVFERLVAQSDVVVVNLPPSALQRARLDYESLKALQSDIILTTISALGFEGDAKDRTGFDGTGQALSGAMHLTGTGERPMRAAVSYVDFSTAMAAAFATVSALYERTRTGQGQHVQASLLGSAVTMTNPMLMEEASGARQREALANRSPIAGPSDLFELRDGWIMVQVIGNGMFARWARLIGREELIDDPRFASDLGRGENGAVLSEIMADWCAGRTMEECLAQLETARIPSCPALTPAAALRAPEIKDGGLFRNDPAPCGIGGADIDLPVVTGAIRTAAAMANAGQPAPELGADSYELLTRFGFGPEEIHKLTLPQTARD</sequence>
<dbReference type="AlphaFoldDB" id="A0A1M7KHF9"/>
<name>A0A1M7KHF9_9RHOB</name>
<protein>
    <submittedName>
        <fullName evidence="2">Crotonobetainyl-CoA:carnitine CoA-transferase CaiB</fullName>
    </submittedName>
</protein>
<proteinExistence type="predicted"/>
<keyword evidence="1 2" id="KW-0808">Transferase</keyword>
<dbReference type="SUPFAM" id="SSF89796">
    <property type="entry name" value="CoA-transferase family III (CaiB/BaiF)"/>
    <property type="match status" value="1"/>
</dbReference>
<dbReference type="RefSeq" id="WP_159437893.1">
    <property type="nucleotide sequence ID" value="NZ_BMLR01000026.1"/>
</dbReference>
<gene>
    <name evidence="2" type="ORF">SAMN05444398_12815</name>
</gene>
<dbReference type="STRING" id="337701.SAMN05444398_12815"/>
<accession>A0A1M7KHF9</accession>
<dbReference type="PANTHER" id="PTHR48207">
    <property type="entry name" value="SUCCINATE--HYDROXYMETHYLGLUTARATE COA-TRANSFERASE"/>
    <property type="match status" value="1"/>
</dbReference>
<reference evidence="2 3" key="1">
    <citation type="submission" date="2016-11" db="EMBL/GenBank/DDBJ databases">
        <authorList>
            <person name="Jaros S."/>
            <person name="Januszkiewicz K."/>
            <person name="Wedrychowicz H."/>
        </authorList>
    </citation>
    <scope>NUCLEOTIDE SEQUENCE [LARGE SCALE GENOMIC DNA]</scope>
    <source>
        <strain evidence="2 3">DSM 29589</strain>
    </source>
</reference>